<evidence type="ECO:0000313" key="2">
    <source>
        <dbReference type="Proteomes" id="UP000650511"/>
    </source>
</evidence>
<reference evidence="1" key="1">
    <citation type="journal article" date="2014" name="Int. J. Syst. Evol. Microbiol.">
        <title>Complete genome sequence of Corynebacterium casei LMG S-19264T (=DSM 44701T), isolated from a smear-ripened cheese.</title>
        <authorList>
            <consortium name="US DOE Joint Genome Institute (JGI-PGF)"/>
            <person name="Walter F."/>
            <person name="Albersmeier A."/>
            <person name="Kalinowski J."/>
            <person name="Ruckert C."/>
        </authorList>
    </citation>
    <scope>NUCLEOTIDE SEQUENCE</scope>
    <source>
        <strain evidence="1">CGMCC 1.14988</strain>
    </source>
</reference>
<keyword evidence="2" id="KW-1185">Reference proteome</keyword>
<proteinExistence type="predicted"/>
<dbReference type="Gene3D" id="3.60.21.70">
    <property type="entry name" value="PhoD-like phosphatase"/>
    <property type="match status" value="1"/>
</dbReference>
<dbReference type="Proteomes" id="UP000650511">
    <property type="component" value="Unassembled WGS sequence"/>
</dbReference>
<dbReference type="AlphaFoldDB" id="A0A8J3ESK3"/>
<organism evidence="1 2">
    <name type="scientific">Egicoccus halophilus</name>
    <dbReference type="NCBI Taxonomy" id="1670830"/>
    <lineage>
        <taxon>Bacteria</taxon>
        <taxon>Bacillati</taxon>
        <taxon>Actinomycetota</taxon>
        <taxon>Nitriliruptoria</taxon>
        <taxon>Egicoccales</taxon>
        <taxon>Egicoccaceae</taxon>
        <taxon>Egicoccus</taxon>
    </lineage>
</organism>
<protein>
    <recommendedName>
        <fullName evidence="3">PhoD-like phosphatase</fullName>
    </recommendedName>
</protein>
<gene>
    <name evidence="1" type="ORF">GCM10011354_04680</name>
</gene>
<accession>A0A8J3ESK3</accession>
<comment type="caution">
    <text evidence="1">The sequence shown here is derived from an EMBL/GenBank/DDBJ whole genome shotgun (WGS) entry which is preliminary data.</text>
</comment>
<dbReference type="InterPro" id="IPR038607">
    <property type="entry name" value="PhoD-like_sf"/>
</dbReference>
<sequence>MPRLLVGPIVRRVEVERAHFFFATRVPGSMRVEVHLGRKQTGAAGPVATGTRALTRIGQHLYVALVTVQLPTVGPGQLCSYDAVLVEAGGEARLHQLGLLGGSVPVDGIDVSQQRLRFPLGYEVGKLPTFVTPVVDPGQLRIVHGSCRKPHGGGEKEADALHLLDLEFTRLTNEPLVADDPAERPQQLVLTGDQIYADDVAGALLHSCTEVGRELLGWDESLPATDDAYPVSPGWRTRYLERAKIKRDADTGYSRNHLLRFAEWCAMYLFAWSDALWATDPSTGAYTLPPRPSSPLGAPSHHADAVNAWEETAPKVLGFATSTCAVRRVLANVATYTMFDDHEVTDDWYLNDRVRRALKGEGQAGELGEVGPRLLRNGLSAYAIFQHWGNVPEDFDVDPQGNRRQGLELLDLWTWGGDTDPAPLTKHANRRAADELLDLGIDDQPIPVSGMRGDFERIRWDYAIAFPAHRLLALDTRTWRGFPDDDPFSWESLAPAPPPPGEVLASGGTYLQAVAQAWMTAGSTSNDGALSLFGVVLSSAVELAEALTDPVGPVHTKLTALLTAYAGLVAVLPGRAAVPPGQLLDGRPRFGPALLADTPALVSALDAFGDDELGALAPEIVRDLAALDFGPESQELGHFFLALAEFVATATVASAAGMANAAAQVASHAGETVWSSLTTLGRSVPAHVALLDELRPALQQLDHLAATTPVGRHAAKLFRDGSHRLGAALISRPALQFMVADALAATRPSPLTFVLSPAPIFGNRLVEVMQRTMVAKAMAAGEAGEEEWDFEAWSVNVPAMCDLFSAARELTCAIVLSGDVHYAGSSVNEVTLTVPVDGNGDRDGTPVRTRYVQLTSSSTRNSDGTTRALAHADDVLYDPDGTFLMLQSDWLGVLDHGAAAAGHLAVLAKAAIADLLDDLAGFDPLKPLRDWWAKPFDWEVVDELVQRILASPETLARLWLQQLAWEIAATADLIVEFFDDPLLAILGDFMTARELSRQLLRELYRDLGLDPSLGLKIEGTVLRDGRPARVPNYPALAERLPTGSRTDRAEALARRVVGHANLGFVGVEKRGIEIVQVRHELRWYPFDEPAAGGAAASAVPRGDVYGTLHRAGWGSLPGAPAEVGT</sequence>
<evidence type="ECO:0000313" key="1">
    <source>
        <dbReference type="EMBL" id="GGI03568.1"/>
    </source>
</evidence>
<dbReference type="EMBL" id="BMHA01000002">
    <property type="protein sequence ID" value="GGI03568.1"/>
    <property type="molecule type" value="Genomic_DNA"/>
</dbReference>
<dbReference type="PANTHER" id="PTHR37031">
    <property type="entry name" value="METALLOPHOSPHATASE BINDING DOMAIN PROTEIN"/>
    <property type="match status" value="1"/>
</dbReference>
<evidence type="ECO:0008006" key="3">
    <source>
        <dbReference type="Google" id="ProtNLM"/>
    </source>
</evidence>
<reference evidence="1" key="2">
    <citation type="submission" date="2020-09" db="EMBL/GenBank/DDBJ databases">
        <authorList>
            <person name="Sun Q."/>
            <person name="Zhou Y."/>
        </authorList>
    </citation>
    <scope>NUCLEOTIDE SEQUENCE</scope>
    <source>
        <strain evidence="1">CGMCC 1.14988</strain>
    </source>
</reference>
<name>A0A8J3ESK3_9ACTN</name>
<dbReference type="PANTHER" id="PTHR37031:SF2">
    <property type="entry name" value="PHOD-LIKE PHOSPHATASE METALLOPHOSPHATASE DOMAIN-CONTAINING PROTEIN"/>
    <property type="match status" value="1"/>
</dbReference>